<dbReference type="Proteomes" id="UP000186895">
    <property type="component" value="Unassembled WGS sequence"/>
</dbReference>
<keyword evidence="5" id="KW-0997">Cell inner membrane</keyword>
<evidence type="ECO:0000256" key="6">
    <source>
        <dbReference type="ARBA" id="ARBA00022692"/>
    </source>
</evidence>
<dbReference type="Pfam" id="PF04612">
    <property type="entry name" value="T2SSM"/>
    <property type="match status" value="1"/>
</dbReference>
<evidence type="ECO:0000256" key="1">
    <source>
        <dbReference type="ARBA" id="ARBA00004377"/>
    </source>
</evidence>
<evidence type="ECO:0000256" key="9">
    <source>
        <dbReference type="ARBA" id="ARBA00023136"/>
    </source>
</evidence>
<dbReference type="EMBL" id="FTMN01000014">
    <property type="protein sequence ID" value="SIR02176.1"/>
    <property type="molecule type" value="Genomic_DNA"/>
</dbReference>
<evidence type="ECO:0000256" key="5">
    <source>
        <dbReference type="ARBA" id="ARBA00022519"/>
    </source>
</evidence>
<dbReference type="InterPro" id="IPR023229">
    <property type="entry name" value="T2SS_M_periplasmic_sf"/>
</dbReference>
<keyword evidence="3" id="KW-0813">Transport</keyword>
<keyword evidence="9 10" id="KW-0472">Membrane</keyword>
<comment type="similarity">
    <text evidence="2">Belongs to the GSP M family.</text>
</comment>
<dbReference type="AlphaFoldDB" id="A0A1N6XIG3"/>
<keyword evidence="4" id="KW-1003">Cell membrane</keyword>
<evidence type="ECO:0000256" key="8">
    <source>
        <dbReference type="ARBA" id="ARBA00022989"/>
    </source>
</evidence>
<dbReference type="GO" id="GO:0015628">
    <property type="term" value="P:protein secretion by the type II secretion system"/>
    <property type="evidence" value="ECO:0007669"/>
    <property type="project" value="InterPro"/>
</dbReference>
<keyword evidence="12" id="KW-1185">Reference proteome</keyword>
<protein>
    <submittedName>
        <fullName evidence="11">Type II secretory pathway, component PulM</fullName>
    </submittedName>
</protein>
<dbReference type="STRING" id="49186.SAMN05421647_11448"/>
<proteinExistence type="inferred from homology"/>
<evidence type="ECO:0000256" key="7">
    <source>
        <dbReference type="ARBA" id="ARBA00022927"/>
    </source>
</evidence>
<sequence>MFSAYYQSLEEREKLVLWLGGVCALVLLAYLIWRPLSESNEHLLQQVAEKRALAAWMERAAEEVLHLQVNGTYVQHSNVPLQRLITHKTNELNLKPARMQSKGESEVQLSFDKANFNMVLTMIDRLHVDGVILKQANVRATDMPGRVKAQLTFGR</sequence>
<gene>
    <name evidence="11" type="ORF">SAMN05421647_11448</name>
</gene>
<dbReference type="Gene3D" id="3.30.1360.100">
    <property type="entry name" value="General secretion pathway protein M, EpsM"/>
    <property type="match status" value="1"/>
</dbReference>
<keyword evidence="6 10" id="KW-0812">Transmembrane</keyword>
<evidence type="ECO:0000313" key="11">
    <source>
        <dbReference type="EMBL" id="SIR02176.1"/>
    </source>
</evidence>
<dbReference type="GO" id="GO:0005886">
    <property type="term" value="C:plasma membrane"/>
    <property type="evidence" value="ECO:0007669"/>
    <property type="project" value="UniProtKB-SubCell"/>
</dbReference>
<evidence type="ECO:0000313" key="12">
    <source>
        <dbReference type="Proteomes" id="UP000186895"/>
    </source>
</evidence>
<evidence type="ECO:0000256" key="10">
    <source>
        <dbReference type="SAM" id="Phobius"/>
    </source>
</evidence>
<accession>A0A1N6XIG3</accession>
<feature type="transmembrane region" description="Helical" evidence="10">
    <location>
        <begin position="15"/>
        <end position="33"/>
    </location>
</feature>
<organism evidence="11 12">
    <name type="scientific">Marinobacterium stanieri</name>
    <dbReference type="NCBI Taxonomy" id="49186"/>
    <lineage>
        <taxon>Bacteria</taxon>
        <taxon>Pseudomonadati</taxon>
        <taxon>Pseudomonadota</taxon>
        <taxon>Gammaproteobacteria</taxon>
        <taxon>Oceanospirillales</taxon>
        <taxon>Oceanospirillaceae</taxon>
        <taxon>Marinobacterium</taxon>
    </lineage>
</organism>
<comment type="subcellular location">
    <subcellularLocation>
        <location evidence="1">Cell inner membrane</location>
        <topology evidence="1">Single-pass membrane protein</topology>
    </subcellularLocation>
</comment>
<keyword evidence="7" id="KW-0653">Protein transport</keyword>
<evidence type="ECO:0000256" key="3">
    <source>
        <dbReference type="ARBA" id="ARBA00022448"/>
    </source>
</evidence>
<reference evidence="11 12" key="1">
    <citation type="submission" date="2017-01" db="EMBL/GenBank/DDBJ databases">
        <authorList>
            <person name="Mah S.A."/>
            <person name="Swanson W.J."/>
            <person name="Moy G.W."/>
            <person name="Vacquier V.D."/>
        </authorList>
    </citation>
    <scope>NUCLEOTIDE SEQUENCE [LARGE SCALE GENOMIC DNA]</scope>
    <source>
        <strain evidence="11 12">DSM 7027</strain>
    </source>
</reference>
<evidence type="ECO:0000256" key="2">
    <source>
        <dbReference type="ARBA" id="ARBA00010637"/>
    </source>
</evidence>
<dbReference type="RefSeq" id="WP_076466292.1">
    <property type="nucleotide sequence ID" value="NZ_FTMN01000014.1"/>
</dbReference>
<dbReference type="SUPFAM" id="SSF103054">
    <property type="entry name" value="General secretion pathway protein M, EpsM"/>
    <property type="match status" value="1"/>
</dbReference>
<evidence type="ECO:0000256" key="4">
    <source>
        <dbReference type="ARBA" id="ARBA00022475"/>
    </source>
</evidence>
<dbReference type="InterPro" id="IPR007690">
    <property type="entry name" value="T2SS_GspM"/>
</dbReference>
<name>A0A1N6XIG3_9GAMM</name>
<dbReference type="GO" id="GO:0015627">
    <property type="term" value="C:type II protein secretion system complex"/>
    <property type="evidence" value="ECO:0007669"/>
    <property type="project" value="InterPro"/>
</dbReference>
<keyword evidence="8 10" id="KW-1133">Transmembrane helix</keyword>